<evidence type="ECO:0000259" key="5">
    <source>
        <dbReference type="PROSITE" id="PS50222"/>
    </source>
</evidence>
<dbReference type="Gene3D" id="1.10.238.10">
    <property type="entry name" value="EF-hand"/>
    <property type="match status" value="2"/>
</dbReference>
<keyword evidence="7" id="KW-1185">Reference proteome</keyword>
<dbReference type="InterPro" id="IPR018247">
    <property type="entry name" value="EF_Hand_1_Ca_BS"/>
</dbReference>
<dbReference type="PROSITE" id="PS50222">
    <property type="entry name" value="EF_HAND_2"/>
    <property type="match status" value="3"/>
</dbReference>
<evidence type="ECO:0000256" key="2">
    <source>
        <dbReference type="ARBA" id="ARBA00022737"/>
    </source>
</evidence>
<evidence type="ECO:0000256" key="1">
    <source>
        <dbReference type="ARBA" id="ARBA00022723"/>
    </source>
</evidence>
<evidence type="ECO:0000256" key="3">
    <source>
        <dbReference type="ARBA" id="ARBA00022837"/>
    </source>
</evidence>
<dbReference type="PANTHER" id="PTHR45942">
    <property type="entry name" value="PROTEIN PHOSPATASE 3 REGULATORY SUBUNIT B ALPHA ISOFORM TYPE 1"/>
    <property type="match status" value="1"/>
</dbReference>
<protein>
    <submittedName>
        <fullName evidence="6">Calcineurin subunit B type 2</fullName>
    </submittedName>
</protein>
<dbReference type="PRINTS" id="PR01697">
    <property type="entry name" value="PARVALBUMIN"/>
</dbReference>
<feature type="domain" description="EF-hand" evidence="5">
    <location>
        <begin position="129"/>
        <end position="160"/>
    </location>
</feature>
<dbReference type="SUPFAM" id="SSF47473">
    <property type="entry name" value="EF-hand"/>
    <property type="match status" value="1"/>
</dbReference>
<comment type="caution">
    <text evidence="6">The sequence shown here is derived from an EMBL/GenBank/DDBJ whole genome shotgun (WGS) entry which is preliminary data.</text>
</comment>
<accession>A0ABR2H4R2</accession>
<reference evidence="6 7" key="1">
    <citation type="submission" date="2024-04" db="EMBL/GenBank/DDBJ databases">
        <title>Tritrichomonas musculus Genome.</title>
        <authorList>
            <person name="Alves-Ferreira E."/>
            <person name="Grigg M."/>
            <person name="Lorenzi H."/>
            <person name="Galac M."/>
        </authorList>
    </citation>
    <scope>NUCLEOTIDE SEQUENCE [LARGE SCALE GENOMIC DNA]</scope>
    <source>
        <strain evidence="6 7">EAF2021</strain>
    </source>
</reference>
<dbReference type="InterPro" id="IPR002048">
    <property type="entry name" value="EF_hand_dom"/>
</dbReference>
<feature type="domain" description="EF-hand" evidence="5">
    <location>
        <begin position="54"/>
        <end position="89"/>
    </location>
</feature>
<sequence length="160" mass="18369">MPAKKRVKSKKAHSKKTSDNELKQLKKEFDAIDIDHSGELDVLELTRFMDKNKFESEFATLAVKIFDTDGNGQISFDEFVQFTRALSRLDQEPDLLHKMLFQTLDKDKSGDLDEDEILSFINSFSPEPVSDEDVLNIIDNLDKNGDGKLSYEELMSIFQQ</sequence>
<dbReference type="Pfam" id="PF13499">
    <property type="entry name" value="EF-hand_7"/>
    <property type="match status" value="2"/>
</dbReference>
<evidence type="ECO:0000313" key="7">
    <source>
        <dbReference type="Proteomes" id="UP001470230"/>
    </source>
</evidence>
<evidence type="ECO:0000256" key="4">
    <source>
        <dbReference type="SAM" id="MobiDB-lite"/>
    </source>
</evidence>
<evidence type="ECO:0000313" key="6">
    <source>
        <dbReference type="EMBL" id="KAK8841195.1"/>
    </source>
</evidence>
<keyword evidence="2" id="KW-0677">Repeat</keyword>
<feature type="region of interest" description="Disordered" evidence="4">
    <location>
        <begin position="1"/>
        <end position="21"/>
    </location>
</feature>
<proteinExistence type="predicted"/>
<name>A0ABR2H4R2_9EUKA</name>
<gene>
    <name evidence="6" type="ORF">M9Y10_027395</name>
</gene>
<dbReference type="CDD" id="cd00051">
    <property type="entry name" value="EFh"/>
    <property type="match status" value="1"/>
</dbReference>
<keyword evidence="3" id="KW-0106">Calcium</keyword>
<dbReference type="SMART" id="SM00054">
    <property type="entry name" value="EFh"/>
    <property type="match status" value="4"/>
</dbReference>
<dbReference type="PROSITE" id="PS00018">
    <property type="entry name" value="EF_HAND_1"/>
    <property type="match status" value="3"/>
</dbReference>
<feature type="compositionally biased region" description="Basic residues" evidence="4">
    <location>
        <begin position="1"/>
        <end position="15"/>
    </location>
</feature>
<keyword evidence="1" id="KW-0479">Metal-binding</keyword>
<dbReference type="InterPro" id="IPR011992">
    <property type="entry name" value="EF-hand-dom_pair"/>
</dbReference>
<dbReference type="EMBL" id="JAPFFF010000042">
    <property type="protein sequence ID" value="KAK8841195.1"/>
    <property type="molecule type" value="Genomic_DNA"/>
</dbReference>
<dbReference type="Proteomes" id="UP001470230">
    <property type="component" value="Unassembled WGS sequence"/>
</dbReference>
<feature type="domain" description="EF-hand" evidence="5">
    <location>
        <begin position="92"/>
        <end position="127"/>
    </location>
</feature>
<organism evidence="6 7">
    <name type="scientific">Tritrichomonas musculus</name>
    <dbReference type="NCBI Taxonomy" id="1915356"/>
    <lineage>
        <taxon>Eukaryota</taxon>
        <taxon>Metamonada</taxon>
        <taxon>Parabasalia</taxon>
        <taxon>Tritrichomonadida</taxon>
        <taxon>Tritrichomonadidae</taxon>
        <taxon>Tritrichomonas</taxon>
    </lineage>
</organism>